<evidence type="ECO:0008006" key="3">
    <source>
        <dbReference type="Google" id="ProtNLM"/>
    </source>
</evidence>
<dbReference type="RefSeq" id="WP_188846701.1">
    <property type="nucleotide sequence ID" value="NZ_BMPJ01000007.1"/>
</dbReference>
<dbReference type="PROSITE" id="PS51257">
    <property type="entry name" value="PROKAR_LIPOPROTEIN"/>
    <property type="match status" value="1"/>
</dbReference>
<proteinExistence type="predicted"/>
<evidence type="ECO:0000313" key="2">
    <source>
        <dbReference type="Proteomes" id="UP001589830"/>
    </source>
</evidence>
<dbReference type="EMBL" id="JBHLTW010000027">
    <property type="protein sequence ID" value="MFC0595801.1"/>
    <property type="molecule type" value="Genomic_DNA"/>
</dbReference>
<comment type="caution">
    <text evidence="1">The sequence shown here is derived from an EMBL/GenBank/DDBJ whole genome shotgun (WGS) entry which is preliminary data.</text>
</comment>
<dbReference type="Proteomes" id="UP001589830">
    <property type="component" value="Unassembled WGS sequence"/>
</dbReference>
<reference evidence="1 2" key="1">
    <citation type="submission" date="2024-09" db="EMBL/GenBank/DDBJ databases">
        <authorList>
            <person name="Sun Q."/>
            <person name="Mori K."/>
        </authorList>
    </citation>
    <scope>NUCLEOTIDE SEQUENCE [LARGE SCALE GENOMIC DNA]</scope>
    <source>
        <strain evidence="1 2">NCAIM B.02340</strain>
    </source>
</reference>
<gene>
    <name evidence="1" type="ORF">ACFFFP_06425</name>
</gene>
<evidence type="ECO:0000313" key="1">
    <source>
        <dbReference type="EMBL" id="MFC0595801.1"/>
    </source>
</evidence>
<keyword evidence="2" id="KW-1185">Reference proteome</keyword>
<protein>
    <recommendedName>
        <fullName evidence="3">Lipoprotein</fullName>
    </recommendedName>
</protein>
<sequence length="156" mass="17127">MWARLGLLLLGALLGGCAIVITPLPPEIRNLWSQDRYCTYRTTRVDFGFDFSGLIDRLEVYLLAEGQHPWEARPGQKVADLNTFILGEGRVTGYVDVTPSQTQQSLSPQGIIVEPVDNKVLWVRGFHGGAASDYVRSSVVMVPDSSSGCDPYETAP</sequence>
<name>A0ABV6Q142_9DEIN</name>
<organism evidence="1 2">
    <name type="scientific">Thermus composti</name>
    <dbReference type="NCBI Taxonomy" id="532059"/>
    <lineage>
        <taxon>Bacteria</taxon>
        <taxon>Thermotogati</taxon>
        <taxon>Deinococcota</taxon>
        <taxon>Deinococci</taxon>
        <taxon>Thermales</taxon>
        <taxon>Thermaceae</taxon>
        <taxon>Thermus</taxon>
    </lineage>
</organism>
<accession>A0ABV6Q142</accession>